<protein>
    <recommendedName>
        <fullName evidence="8">Importin N-terminal domain-containing protein</fullName>
    </recommendedName>
</protein>
<organism evidence="9 10">
    <name type="scientific">Scheffersomyces spartinae</name>
    <dbReference type="NCBI Taxonomy" id="45513"/>
    <lineage>
        <taxon>Eukaryota</taxon>
        <taxon>Fungi</taxon>
        <taxon>Dikarya</taxon>
        <taxon>Ascomycota</taxon>
        <taxon>Saccharomycotina</taxon>
        <taxon>Pichiomycetes</taxon>
        <taxon>Debaryomycetaceae</taxon>
        <taxon>Scheffersomyces</taxon>
    </lineage>
</organism>
<keyword evidence="10" id="KW-1185">Reference proteome</keyword>
<dbReference type="GO" id="GO:0005829">
    <property type="term" value="C:cytosol"/>
    <property type="evidence" value="ECO:0007669"/>
    <property type="project" value="TreeGrafter"/>
</dbReference>
<evidence type="ECO:0000259" key="8">
    <source>
        <dbReference type="PROSITE" id="PS50166"/>
    </source>
</evidence>
<feature type="compositionally biased region" description="Acidic residues" evidence="7">
    <location>
        <begin position="986"/>
        <end position="996"/>
    </location>
</feature>
<evidence type="ECO:0000256" key="1">
    <source>
        <dbReference type="ARBA" id="ARBA00004123"/>
    </source>
</evidence>
<evidence type="ECO:0000256" key="3">
    <source>
        <dbReference type="ARBA" id="ARBA00022448"/>
    </source>
</evidence>
<dbReference type="GO" id="GO:0005635">
    <property type="term" value="C:nuclear envelope"/>
    <property type="evidence" value="ECO:0007669"/>
    <property type="project" value="TreeGrafter"/>
</dbReference>
<comment type="caution">
    <text evidence="9">The sequence shown here is derived from an EMBL/GenBank/DDBJ whole genome shotgun (WGS) entry which is preliminary data.</text>
</comment>
<keyword evidence="3" id="KW-0813">Transport</keyword>
<accession>A0A9P7VCB3</accession>
<gene>
    <name evidence="9" type="ORF">KQ657_003241</name>
</gene>
<dbReference type="GO" id="GO:0006606">
    <property type="term" value="P:protein import into nucleus"/>
    <property type="evidence" value="ECO:0007669"/>
    <property type="project" value="TreeGrafter"/>
</dbReference>
<dbReference type="GeneID" id="66116615"/>
<evidence type="ECO:0000313" key="10">
    <source>
        <dbReference type="Proteomes" id="UP000790833"/>
    </source>
</evidence>
<evidence type="ECO:0000256" key="6">
    <source>
        <dbReference type="ARBA" id="ARBA00023242"/>
    </source>
</evidence>
<dbReference type="InterPro" id="IPR016024">
    <property type="entry name" value="ARM-type_fold"/>
</dbReference>
<dbReference type="Pfam" id="PF03810">
    <property type="entry name" value="IBN_N"/>
    <property type="match status" value="1"/>
</dbReference>
<evidence type="ECO:0000256" key="2">
    <source>
        <dbReference type="ARBA" id="ARBA00004496"/>
    </source>
</evidence>
<name>A0A9P7VCB3_9ASCO</name>
<evidence type="ECO:0000256" key="7">
    <source>
        <dbReference type="SAM" id="MobiDB-lite"/>
    </source>
</evidence>
<dbReference type="Gene3D" id="1.25.10.10">
    <property type="entry name" value="Leucine-rich Repeat Variant"/>
    <property type="match status" value="1"/>
</dbReference>
<evidence type="ECO:0000256" key="5">
    <source>
        <dbReference type="ARBA" id="ARBA00022927"/>
    </source>
</evidence>
<dbReference type="GO" id="GO:0031267">
    <property type="term" value="F:small GTPase binding"/>
    <property type="evidence" value="ECO:0007669"/>
    <property type="project" value="InterPro"/>
</dbReference>
<dbReference type="OrthoDB" id="760868at2759"/>
<dbReference type="SMART" id="SM00913">
    <property type="entry name" value="IBN_N"/>
    <property type="match status" value="1"/>
</dbReference>
<feature type="compositionally biased region" description="Polar residues" evidence="7">
    <location>
        <begin position="999"/>
        <end position="1009"/>
    </location>
</feature>
<dbReference type="PROSITE" id="PS50166">
    <property type="entry name" value="IMPORTIN_B_NT"/>
    <property type="match status" value="1"/>
</dbReference>
<comment type="subcellular location">
    <subcellularLocation>
        <location evidence="2">Cytoplasm</location>
    </subcellularLocation>
    <subcellularLocation>
        <location evidence="1">Nucleus</location>
    </subcellularLocation>
</comment>
<dbReference type="AlphaFoldDB" id="A0A9P7VCB3"/>
<feature type="region of interest" description="Disordered" evidence="7">
    <location>
        <begin position="986"/>
        <end position="1009"/>
    </location>
</feature>
<keyword evidence="5" id="KW-0653">Protein transport</keyword>
<dbReference type="Proteomes" id="UP000790833">
    <property type="component" value="Unassembled WGS sequence"/>
</dbReference>
<dbReference type="InterPro" id="IPR011989">
    <property type="entry name" value="ARM-like"/>
</dbReference>
<evidence type="ECO:0000256" key="4">
    <source>
        <dbReference type="ARBA" id="ARBA00022490"/>
    </source>
</evidence>
<reference evidence="9" key="1">
    <citation type="submission" date="2021-03" db="EMBL/GenBank/DDBJ databases">
        <authorList>
            <person name="Palmer J.M."/>
        </authorList>
    </citation>
    <scope>NUCLEOTIDE SEQUENCE</scope>
    <source>
        <strain evidence="9">ARV_011</strain>
    </source>
</reference>
<keyword evidence="6" id="KW-0539">Nucleus</keyword>
<feature type="domain" description="Importin N-terminal" evidence="8">
    <location>
        <begin position="24"/>
        <end position="104"/>
    </location>
</feature>
<sequence>MDANVLLEVFAGTLNPDPQISKASEARLTDLKQTPGFVGACLDVIGNLANCLPQQRGVVTAMAIYFKNIIIRYWSSKEDEPNNSIIDHDEKPIIRERILRIMVDADFIIKRQLIPLLRKIIGETSGLRDWPQLLNETGYLLQQVPNEETLAGLLADPNNTNNHHRIWSPLYVGLVSFSEFCRLYRWKNNTERANELDPIIIQVFPHLLNVGNLIVENPVLITELTSEMVKLILKCYKFVTYFDLPVVLQSRDALFTWGEFHGKIINIQTPPYILNDGSSSEQNKNLLEFSKCLKWSVLNMHKLFEKHASKVKKHGEFLKIFMKEFIPHLIPNYLSVIEAWCQGTKWLPNLALFSLLQTFSVCVLNKLTWLMLQPHYETLLHHLIFPLVCPTDEVLETFEVDPQEYIRLNYDIFEDFAAPDEAALGLLATCIRKRKGCLTTAIQFVYEILTELQKQPETLESVKKKEGCLRIVGTIAPEVTLPNSAYLDQMEPFLANLIYPNLNSSYQFLRARTLQVANRFDELDYKDEKCLSLLFSGILAPFKEKPTVTANKGQAEAQAEEEAPSLPVLLEAALCVKAYIHQDQFRELLGGMILAVMSKLLELSNEIDNDEVSIVMQECVKQYSTQLQPFGIDLMTKSVENFMRLVREIYAASLASYDDDYDDQNIKIVSAMEVLNMIITVLKSFEHLSEVLAKLEEVFMPAIEFVLVYDIDDLVAEVLDLIENNIFIAKAVSPNMWTAFQWIVKNFRDGVAFLYLDEWTPTIEAYIAFGQDQFALGSPELSQGLQFIITSILTGDDLDVGYVDIIYGYEIALYYLLAVRESSRRRAEVDVASVLRVTMASYKQLAEDKYHPLKLWFFVHLHNVILAGLVADFESTVGVLEEANYLQLFFDQWLSQCLKLKRVFDLKLSIMGMITLLTRAEILLPMLPKNYLLCLPLMFAQLVGKVPHALSEFERKQKMLNDVSNTYQTDDELLFNNYKYTDFDEEEDVDFEDEDTDPKSQNNSTINNDGATEYIDFLKIEQEKLKQYETDNNDNEEDDDDDLDQETFSVTPIDNLDILQITRAYLETFQTGNAEGYNQFLQSMTEEESQLLIVTLTTNQ</sequence>
<dbReference type="EMBL" id="JAHMUF010000003">
    <property type="protein sequence ID" value="KAG7195478.1"/>
    <property type="molecule type" value="Genomic_DNA"/>
</dbReference>
<evidence type="ECO:0000313" key="9">
    <source>
        <dbReference type="EMBL" id="KAG7195478.1"/>
    </source>
</evidence>
<proteinExistence type="predicted"/>
<keyword evidence="4" id="KW-0963">Cytoplasm</keyword>
<dbReference type="PANTHER" id="PTHR10997:SF18">
    <property type="entry name" value="D-IMPORTIN 7_RANBP7"/>
    <property type="match status" value="1"/>
</dbReference>
<dbReference type="InterPro" id="IPR001494">
    <property type="entry name" value="Importin-beta_N"/>
</dbReference>
<dbReference type="PANTHER" id="PTHR10997">
    <property type="entry name" value="IMPORTIN-7, 8, 11"/>
    <property type="match status" value="1"/>
</dbReference>
<dbReference type="SUPFAM" id="SSF48371">
    <property type="entry name" value="ARM repeat"/>
    <property type="match status" value="1"/>
</dbReference>
<dbReference type="RefSeq" id="XP_043051023.1">
    <property type="nucleotide sequence ID" value="XM_043193971.1"/>
</dbReference>